<dbReference type="PROSITE" id="PS51387">
    <property type="entry name" value="FAD_PCMH"/>
    <property type="match status" value="1"/>
</dbReference>
<evidence type="ECO:0000256" key="3">
    <source>
        <dbReference type="ARBA" id="ARBA00022630"/>
    </source>
</evidence>
<dbReference type="PANTHER" id="PTHR11748:SF111">
    <property type="entry name" value="D-LACTATE DEHYDROGENASE, MITOCHONDRIAL-RELATED"/>
    <property type="match status" value="1"/>
</dbReference>
<dbReference type="Pfam" id="PF01565">
    <property type="entry name" value="FAD_binding_4"/>
    <property type="match status" value="1"/>
</dbReference>
<name>A0A9X2DP57_9BACI</name>
<dbReference type="RefSeq" id="WP_251223145.1">
    <property type="nucleotide sequence ID" value="NZ_JAMBOL010000007.1"/>
</dbReference>
<dbReference type="AlphaFoldDB" id="A0A9X2DP57"/>
<keyword evidence="3" id="KW-0285">Flavoprotein</keyword>
<dbReference type="Proteomes" id="UP001139179">
    <property type="component" value="Unassembled WGS sequence"/>
</dbReference>
<dbReference type="SUPFAM" id="SSF56176">
    <property type="entry name" value="FAD-binding/transporter-associated domain-like"/>
    <property type="match status" value="1"/>
</dbReference>
<organism evidence="9 10">
    <name type="scientific">Halalkalibacter oceani</name>
    <dbReference type="NCBI Taxonomy" id="1653776"/>
    <lineage>
        <taxon>Bacteria</taxon>
        <taxon>Bacillati</taxon>
        <taxon>Bacillota</taxon>
        <taxon>Bacilli</taxon>
        <taxon>Bacillales</taxon>
        <taxon>Bacillaceae</taxon>
        <taxon>Halalkalibacter</taxon>
    </lineage>
</organism>
<evidence type="ECO:0000259" key="8">
    <source>
        <dbReference type="PROSITE" id="PS51387"/>
    </source>
</evidence>
<dbReference type="EMBL" id="JAMBOL010000007">
    <property type="protein sequence ID" value="MCM3714359.1"/>
    <property type="molecule type" value="Genomic_DNA"/>
</dbReference>
<dbReference type="InterPro" id="IPR016164">
    <property type="entry name" value="FAD-linked_Oxase-like_C"/>
</dbReference>
<dbReference type="PANTHER" id="PTHR11748">
    <property type="entry name" value="D-LACTATE DEHYDROGENASE"/>
    <property type="match status" value="1"/>
</dbReference>
<dbReference type="FunFam" id="1.10.45.10:FF:000001">
    <property type="entry name" value="D-lactate dehydrogenase mitochondrial"/>
    <property type="match status" value="1"/>
</dbReference>
<dbReference type="Gene3D" id="3.30.70.2740">
    <property type="match status" value="1"/>
</dbReference>
<dbReference type="InterPro" id="IPR016171">
    <property type="entry name" value="Vanillyl_alc_oxidase_C-sub2"/>
</dbReference>
<dbReference type="InterPro" id="IPR016166">
    <property type="entry name" value="FAD-bd_PCMH"/>
</dbReference>
<dbReference type="InterPro" id="IPR006094">
    <property type="entry name" value="Oxid_FAD_bind_N"/>
</dbReference>
<comment type="cofactor">
    <cofactor evidence="1">
        <name>FAD</name>
        <dbReference type="ChEBI" id="CHEBI:57692"/>
    </cofactor>
</comment>
<dbReference type="Gene3D" id="3.30.465.10">
    <property type="match status" value="1"/>
</dbReference>
<feature type="domain" description="FAD-binding PCMH-type" evidence="8">
    <location>
        <begin position="47"/>
        <end position="230"/>
    </location>
</feature>
<evidence type="ECO:0000256" key="2">
    <source>
        <dbReference type="ARBA" id="ARBA00008000"/>
    </source>
</evidence>
<dbReference type="SUPFAM" id="SSF55103">
    <property type="entry name" value="FAD-linked oxidases, C-terminal domain"/>
    <property type="match status" value="1"/>
</dbReference>
<evidence type="ECO:0000256" key="5">
    <source>
        <dbReference type="ARBA" id="ARBA00022946"/>
    </source>
</evidence>
<dbReference type="InterPro" id="IPR036318">
    <property type="entry name" value="FAD-bd_PCMH-like_sf"/>
</dbReference>
<keyword evidence="10" id="KW-1185">Reference proteome</keyword>
<dbReference type="Pfam" id="PF02913">
    <property type="entry name" value="FAD-oxidase_C"/>
    <property type="match status" value="1"/>
</dbReference>
<dbReference type="GO" id="GO:1903457">
    <property type="term" value="P:lactate catabolic process"/>
    <property type="evidence" value="ECO:0007669"/>
    <property type="project" value="TreeGrafter"/>
</dbReference>
<dbReference type="GO" id="GO:0004458">
    <property type="term" value="F:D-lactate dehydrogenase (cytochrome) activity"/>
    <property type="evidence" value="ECO:0007669"/>
    <property type="project" value="UniProtKB-EC"/>
</dbReference>
<dbReference type="GO" id="GO:0071949">
    <property type="term" value="F:FAD binding"/>
    <property type="evidence" value="ECO:0007669"/>
    <property type="project" value="InterPro"/>
</dbReference>
<keyword evidence="5" id="KW-0809">Transit peptide</keyword>
<proteinExistence type="inferred from homology"/>
<reference evidence="9" key="1">
    <citation type="submission" date="2022-05" db="EMBL/GenBank/DDBJ databases">
        <title>Comparative Genomics of Spacecraft Associated Microbes.</title>
        <authorList>
            <person name="Tran M.T."/>
            <person name="Wright A."/>
            <person name="Seuylemezian A."/>
            <person name="Eisen J."/>
            <person name="Coil D."/>
        </authorList>
    </citation>
    <scope>NUCLEOTIDE SEQUENCE</scope>
    <source>
        <strain evidence="9">214.1.1</strain>
    </source>
</reference>
<dbReference type="FunFam" id="3.30.70.2740:FF:000001">
    <property type="entry name" value="D-lactate dehydrogenase mitochondrial"/>
    <property type="match status" value="1"/>
</dbReference>
<evidence type="ECO:0000256" key="7">
    <source>
        <dbReference type="ARBA" id="ARBA00038897"/>
    </source>
</evidence>
<dbReference type="InterPro" id="IPR004113">
    <property type="entry name" value="FAD-bd_oxidored_4_C"/>
</dbReference>
<evidence type="ECO:0000313" key="9">
    <source>
        <dbReference type="EMBL" id="MCM3714359.1"/>
    </source>
</evidence>
<evidence type="ECO:0000256" key="4">
    <source>
        <dbReference type="ARBA" id="ARBA00022827"/>
    </source>
</evidence>
<comment type="similarity">
    <text evidence="2">Belongs to the FAD-binding oxidoreductase/transferase type 4 family.</text>
</comment>
<comment type="caution">
    <text evidence="9">The sequence shown here is derived from an EMBL/GenBank/DDBJ whole genome shotgun (WGS) entry which is preliminary data.</text>
</comment>
<dbReference type="InterPro" id="IPR016169">
    <property type="entry name" value="FAD-bd_PCMH_sub2"/>
</dbReference>
<dbReference type="Gene3D" id="1.10.45.10">
    <property type="entry name" value="Vanillyl-alcohol Oxidase, Chain A, domain 4"/>
    <property type="match status" value="1"/>
</dbReference>
<dbReference type="GO" id="GO:0008720">
    <property type="term" value="F:D-lactate dehydrogenase (NAD+) activity"/>
    <property type="evidence" value="ECO:0007669"/>
    <property type="project" value="TreeGrafter"/>
</dbReference>
<sequence length="478" mass="52045">MKDTMISSLLDDKVITRLKEIFGADRVMTGKTDMITYSYDASFETQLHPREPEVAVIALSTEEVSECVKLANDYQIPVYPRGAATGQTGGAVSTKGGIMIDLSKMNRIVEIDYKNMQAIIEPGVVQNDLNEALKPYGLRFPPDPGSANMCTIGGMVANNSSGLRAVKYGVTRHYVLGMEVVLPTGEVIVTGGAKSKALKSVSGYDLAHLLIGSEGTLGIMTRLRLKLLPLPVTRGIVLCSFEQLEQAGEAVNAVFSSGLQPSAIEIMDFNCTKAVKMMKPEIDLPLDCEAVLVFEVDGAKEEVTSQVNRLKKVVEPYTNFLRFSDEPDECEQLWQARKLVGASVGLLKPGGFRVYGGEDICVPISRLPETLRAIHNIAEKYGIVCGIYGHVGDGNMHTGPVINRNNELEMTNVQKMIDDIHELAIEMEGTTTAEHGVGLVRAKYMDLEHGAAMDVMRAIKKTLDPNNILNPGKMALPN</sequence>
<keyword evidence="4" id="KW-0274">FAD</keyword>
<protein>
    <recommendedName>
        <fullName evidence="7">D-lactate dehydrogenase (cytochrome)</fullName>
        <ecNumber evidence="7">1.1.2.4</ecNumber>
    </recommendedName>
</protein>
<gene>
    <name evidence="9" type="ORF">M3202_09700</name>
</gene>
<accession>A0A9X2DP57</accession>
<evidence type="ECO:0000256" key="1">
    <source>
        <dbReference type="ARBA" id="ARBA00001974"/>
    </source>
</evidence>
<evidence type="ECO:0000313" key="10">
    <source>
        <dbReference type="Proteomes" id="UP001139179"/>
    </source>
</evidence>
<evidence type="ECO:0000256" key="6">
    <source>
        <dbReference type="ARBA" id="ARBA00023002"/>
    </source>
</evidence>
<keyword evidence="6" id="KW-0560">Oxidoreductase</keyword>
<dbReference type="EC" id="1.1.2.4" evidence="7"/>